<keyword evidence="1" id="KW-0812">Transmembrane</keyword>
<evidence type="ECO:0000256" key="1">
    <source>
        <dbReference type="SAM" id="Phobius"/>
    </source>
</evidence>
<dbReference type="InterPro" id="IPR007395">
    <property type="entry name" value="Zn_peptidase_2"/>
</dbReference>
<evidence type="ECO:0000313" key="3">
    <source>
        <dbReference type="Proteomes" id="UP000018339"/>
    </source>
</evidence>
<dbReference type="Pfam" id="PF04298">
    <property type="entry name" value="Zn_peptidase_2"/>
    <property type="match status" value="1"/>
</dbReference>
<feature type="transmembrane region" description="Helical" evidence="1">
    <location>
        <begin position="116"/>
        <end position="137"/>
    </location>
</feature>
<dbReference type="Proteomes" id="UP000018339">
    <property type="component" value="Unassembled WGS sequence"/>
</dbReference>
<organism evidence="2 3">
    <name type="scientific">Geobacillus thermopakistaniensis (strain MAS1)</name>
    <dbReference type="NCBI Taxonomy" id="1408282"/>
    <lineage>
        <taxon>Bacteria</taxon>
        <taxon>Bacillati</taxon>
        <taxon>Bacillota</taxon>
        <taxon>Bacilli</taxon>
        <taxon>Bacillales</taxon>
        <taxon>Anoxybacillaceae</taxon>
        <taxon>Geobacillus</taxon>
    </lineage>
</organism>
<comment type="caution">
    <text evidence="2">The sequence shown here is derived from an EMBL/GenBank/DDBJ whole genome shotgun (WGS) entry which is preliminary data.</text>
</comment>
<dbReference type="RefSeq" id="WP_023633900.1">
    <property type="nucleotide sequence ID" value="NZ_AYSF01000044.1"/>
</dbReference>
<keyword evidence="3" id="KW-1185">Reference proteome</keyword>
<sequence>MINGEKFAKLILTNKNIPSEKWKVEEIPDAKGRKKYSYLDYKPNGLSKIYLSKDVYYGTSITSLQVAAHEVAHFLNNNKHKKRFRRLRLFNRWLYPLSVILGLFVSIYIWQNIHNGNLTMFFLFICSIIPLVISIIASREKFIDEKFADNASLKLILRYYPKNAKPLSRDYLKRVISLRRINIIAGIWLSILPGVIPLIFNLITASVKFFTYCY</sequence>
<feature type="transmembrane region" description="Helical" evidence="1">
    <location>
        <begin position="181"/>
        <end position="200"/>
    </location>
</feature>
<gene>
    <name evidence="2" type="ORF">T260_08160</name>
</gene>
<evidence type="ECO:0008006" key="4">
    <source>
        <dbReference type="Google" id="ProtNLM"/>
    </source>
</evidence>
<reference evidence="2 3" key="1">
    <citation type="journal article" date="2014" name="Genome Announc.">
        <title>Draft Genome Sequence of Geobacillus thermopakistaniensis Strain MAS1.</title>
        <authorList>
            <person name="Siddiqui M.A."/>
            <person name="Rashid N."/>
            <person name="Ayyampalayam S."/>
            <person name="Whitman W.B."/>
        </authorList>
    </citation>
    <scope>NUCLEOTIDE SEQUENCE [LARGE SCALE GENOMIC DNA]</scope>
    <source>
        <strain evidence="2 3">MAS1</strain>
    </source>
</reference>
<evidence type="ECO:0000313" key="2">
    <source>
        <dbReference type="EMBL" id="ESU72419.1"/>
    </source>
</evidence>
<dbReference type="AlphaFoldDB" id="A0A7U9P789"/>
<accession>A0A7U9P789</accession>
<name>A0A7U9P789_GEOTM</name>
<proteinExistence type="predicted"/>
<keyword evidence="1" id="KW-1133">Transmembrane helix</keyword>
<protein>
    <recommendedName>
        <fullName evidence="4">Peptidase M48 domain-containing protein</fullName>
    </recommendedName>
</protein>
<feature type="transmembrane region" description="Helical" evidence="1">
    <location>
        <begin position="89"/>
        <end position="110"/>
    </location>
</feature>
<keyword evidence="1" id="KW-0472">Membrane</keyword>
<dbReference type="EMBL" id="AYSF01000044">
    <property type="protein sequence ID" value="ESU72419.1"/>
    <property type="molecule type" value="Genomic_DNA"/>
</dbReference>